<dbReference type="Gene3D" id="3.30.710.10">
    <property type="entry name" value="Potassium Channel Kv1.1, Chain A"/>
    <property type="match status" value="1"/>
</dbReference>
<evidence type="ECO:0000256" key="3">
    <source>
        <dbReference type="PROSITE-ProRule" id="PRU00259"/>
    </source>
</evidence>
<reference evidence="5" key="2">
    <citation type="submission" date="2023-05" db="EMBL/GenBank/DDBJ databases">
        <authorList>
            <person name="Schelkunov M.I."/>
        </authorList>
    </citation>
    <scope>NUCLEOTIDE SEQUENCE</scope>
    <source>
        <strain evidence="5">Hsosn_3</strain>
        <tissue evidence="5">Leaf</tissue>
    </source>
</reference>
<feature type="domain" description="DUF6598" evidence="4">
    <location>
        <begin position="136"/>
        <end position="261"/>
    </location>
</feature>
<organism evidence="5 6">
    <name type="scientific">Heracleum sosnowskyi</name>
    <dbReference type="NCBI Taxonomy" id="360622"/>
    <lineage>
        <taxon>Eukaryota</taxon>
        <taxon>Viridiplantae</taxon>
        <taxon>Streptophyta</taxon>
        <taxon>Embryophyta</taxon>
        <taxon>Tracheophyta</taxon>
        <taxon>Spermatophyta</taxon>
        <taxon>Magnoliopsida</taxon>
        <taxon>eudicotyledons</taxon>
        <taxon>Gunneridae</taxon>
        <taxon>Pentapetalae</taxon>
        <taxon>asterids</taxon>
        <taxon>campanulids</taxon>
        <taxon>Apiales</taxon>
        <taxon>Apiaceae</taxon>
        <taxon>Apioideae</taxon>
        <taxon>apioid superclade</taxon>
        <taxon>Tordylieae</taxon>
        <taxon>Tordyliinae</taxon>
        <taxon>Heracleum</taxon>
    </lineage>
</organism>
<feature type="repeat" description="ARM" evidence="3">
    <location>
        <begin position="762"/>
        <end position="790"/>
    </location>
</feature>
<accession>A0AAD8I3G1</accession>
<dbReference type="InterPro" id="IPR016024">
    <property type="entry name" value="ARM-type_fold"/>
</dbReference>
<comment type="caution">
    <text evidence="5">The sequence shown here is derived from an EMBL/GenBank/DDBJ whole genome shotgun (WGS) entry which is preliminary data.</text>
</comment>
<evidence type="ECO:0000259" key="4">
    <source>
        <dbReference type="Pfam" id="PF20241"/>
    </source>
</evidence>
<evidence type="ECO:0000313" key="5">
    <source>
        <dbReference type="EMBL" id="KAK1376855.1"/>
    </source>
</evidence>
<dbReference type="EMBL" id="JAUIZM010000007">
    <property type="protein sequence ID" value="KAK1376855.1"/>
    <property type="molecule type" value="Genomic_DNA"/>
</dbReference>
<comment type="pathway">
    <text evidence="1">Protein modification; protein ubiquitination.</text>
</comment>
<dbReference type="InterPro" id="IPR046533">
    <property type="entry name" value="DUF6598"/>
</dbReference>
<dbReference type="PROSITE" id="PS50176">
    <property type="entry name" value="ARM_REPEAT"/>
    <property type="match status" value="1"/>
</dbReference>
<sequence>MSNILNYGVGISPKDDDDEYEDLPRATPVVEVFNIIYLGQDEVKPEKQLGTIIFHTCPGIYYLYKVEEVDPNKPSIRYGDIIPLNVASPCFGFQDDYVRMEFDLFCGAFKGVVYLDNEPIASGVSLTRVELNSTDYTGLIRVNLGAFPVATTAKLELKLVNNSAPVNISGAIYASNASLESSNAASLLFHDKLGDSLVGHDGVIPLNKSIVGVPLHSWLYVEIFLKINGDTHTANLTFDVKETGQEKTYKITDRGVKIRVKIIWGDFGHSGVIYRPEATLSDVNRRMLRLGRIVSEYSHFNKVMEKVIDELGPPSVTFTFLSWLYRSEADIRAAFIKGLHPVVLFNLIQVAHRFQIKSIMDLACLTLTVKFKTKAQKEITKEFSMDEFYNCTVRHIKSIANLKDDYVEESLKILEESRRFPCRNGEIIFRQRGKETLINISHLVDVRVYPFATERLPVIKKRNTIFVRCMDDFMDSMPEPRNLGKMLEATRWLTNLINGDLGFADVLCSAAVWNLQKIVSEIYLLPEQESGPRFCIQMCAVSALSRAVSRRTHRKYLKDAVHSFVKLMSESRLAFNKEAVIALTHLAYACPDSKSIIFEKGALEAALKVTTNPHRYGKLGVLCCVANFLAVVCSTYFPEDKVKVALAIVEILLEKETYLSYQHGRKLVEVICNCFPIGDTAVVSPSRGVVGVAGSVLGVFGNISRWGHSKQIESLARDQAFLRRLGGVLRCGVEKFSKEACQIISNIGARGDPWILEMHKAGLIEPLLSLLETDMYGPDVRMEAACAIYNGIYGNGYRPIDVLPARNDLTVMSGFMHMHSGL</sequence>
<proteinExistence type="predicted"/>
<evidence type="ECO:0000256" key="2">
    <source>
        <dbReference type="ARBA" id="ARBA00022737"/>
    </source>
</evidence>
<keyword evidence="6" id="KW-1185">Reference proteome</keyword>
<dbReference type="SUPFAM" id="SSF48371">
    <property type="entry name" value="ARM repeat"/>
    <property type="match status" value="1"/>
</dbReference>
<dbReference type="InterPro" id="IPR000225">
    <property type="entry name" value="Armadillo"/>
</dbReference>
<dbReference type="AlphaFoldDB" id="A0AAD8I3G1"/>
<keyword evidence="2" id="KW-0677">Repeat</keyword>
<name>A0AAD8I3G1_9APIA</name>
<evidence type="ECO:0000256" key="1">
    <source>
        <dbReference type="ARBA" id="ARBA00004906"/>
    </source>
</evidence>
<dbReference type="Proteomes" id="UP001237642">
    <property type="component" value="Unassembled WGS sequence"/>
</dbReference>
<dbReference type="InterPro" id="IPR011989">
    <property type="entry name" value="ARM-like"/>
</dbReference>
<dbReference type="InterPro" id="IPR011333">
    <property type="entry name" value="SKP1/BTB/POZ_sf"/>
</dbReference>
<evidence type="ECO:0000313" key="6">
    <source>
        <dbReference type="Proteomes" id="UP001237642"/>
    </source>
</evidence>
<dbReference type="Gene3D" id="1.25.10.10">
    <property type="entry name" value="Leucine-rich Repeat Variant"/>
    <property type="match status" value="1"/>
</dbReference>
<protein>
    <recommendedName>
        <fullName evidence="4">DUF6598 domain-containing protein</fullName>
    </recommendedName>
</protein>
<gene>
    <name evidence="5" type="ORF">POM88_033048</name>
</gene>
<reference evidence="5" key="1">
    <citation type="submission" date="2023-02" db="EMBL/GenBank/DDBJ databases">
        <title>Genome of toxic invasive species Heracleum sosnowskyi carries increased number of genes despite the absence of recent whole-genome duplications.</title>
        <authorList>
            <person name="Schelkunov M."/>
            <person name="Shtratnikova V."/>
            <person name="Makarenko M."/>
            <person name="Klepikova A."/>
            <person name="Omelchenko D."/>
            <person name="Novikova G."/>
            <person name="Obukhova E."/>
            <person name="Bogdanov V."/>
            <person name="Penin A."/>
            <person name="Logacheva M."/>
        </authorList>
    </citation>
    <scope>NUCLEOTIDE SEQUENCE</scope>
    <source>
        <strain evidence="5">Hsosn_3</strain>
        <tissue evidence="5">Leaf</tissue>
    </source>
</reference>
<dbReference type="Pfam" id="PF20241">
    <property type="entry name" value="DUF6598"/>
    <property type="match status" value="1"/>
</dbReference>